<protein>
    <recommendedName>
        <fullName evidence="2">DNA/pantothenate metabolism flavoprotein C-terminal domain-containing protein</fullName>
    </recommendedName>
</protein>
<evidence type="ECO:0000313" key="3">
    <source>
        <dbReference type="EMBL" id="KAK2075672.1"/>
    </source>
</evidence>
<dbReference type="AlphaFoldDB" id="A0AAD9IGD3"/>
<feature type="domain" description="DNA/pantothenate metabolism flavoprotein C-terminal" evidence="2">
    <location>
        <begin position="132"/>
        <end position="237"/>
    </location>
</feature>
<dbReference type="PANTHER" id="PTHR12290">
    <property type="entry name" value="CORNICHON-RELATED"/>
    <property type="match status" value="1"/>
</dbReference>
<dbReference type="Pfam" id="PF04127">
    <property type="entry name" value="DFP"/>
    <property type="match status" value="1"/>
</dbReference>
<dbReference type="Proteomes" id="UP001255856">
    <property type="component" value="Unassembled WGS sequence"/>
</dbReference>
<dbReference type="InterPro" id="IPR007085">
    <property type="entry name" value="DNA/pantothenate-metab_flavo_C"/>
</dbReference>
<keyword evidence="4" id="KW-1185">Reference proteome</keyword>
<dbReference type="Gene3D" id="3.40.50.10300">
    <property type="entry name" value="CoaB-like"/>
    <property type="match status" value="1"/>
</dbReference>
<comment type="similarity">
    <text evidence="1">Belongs to the PPC synthetase family.</text>
</comment>
<accession>A0AAD9IGD3</accession>
<dbReference type="SUPFAM" id="SSF102645">
    <property type="entry name" value="CoaB-like"/>
    <property type="match status" value="1"/>
</dbReference>
<dbReference type="GO" id="GO:0015937">
    <property type="term" value="P:coenzyme A biosynthetic process"/>
    <property type="evidence" value="ECO:0007669"/>
    <property type="project" value="UniProtKB-ARBA"/>
</dbReference>
<dbReference type="EMBL" id="JASFZW010000014">
    <property type="protein sequence ID" value="KAK2075672.1"/>
    <property type="molecule type" value="Genomic_DNA"/>
</dbReference>
<organism evidence="3 4">
    <name type="scientific">Prototheca wickerhamii</name>
    <dbReference type="NCBI Taxonomy" id="3111"/>
    <lineage>
        <taxon>Eukaryota</taxon>
        <taxon>Viridiplantae</taxon>
        <taxon>Chlorophyta</taxon>
        <taxon>core chlorophytes</taxon>
        <taxon>Trebouxiophyceae</taxon>
        <taxon>Chlorellales</taxon>
        <taxon>Chlorellaceae</taxon>
        <taxon>Prototheca</taxon>
    </lineage>
</organism>
<reference evidence="3" key="1">
    <citation type="submission" date="2021-01" db="EMBL/GenBank/DDBJ databases">
        <authorList>
            <person name="Eckstrom K.M.E."/>
        </authorList>
    </citation>
    <scope>NUCLEOTIDE SEQUENCE</scope>
    <source>
        <strain evidence="3">UVCC 0001</strain>
    </source>
</reference>
<evidence type="ECO:0000256" key="1">
    <source>
        <dbReference type="ARBA" id="ARBA00005703"/>
    </source>
</evidence>
<gene>
    <name evidence="3" type="ORF">QBZ16_001780</name>
</gene>
<name>A0AAD9IGD3_PROWI</name>
<evidence type="ECO:0000313" key="4">
    <source>
        <dbReference type="Proteomes" id="UP001255856"/>
    </source>
</evidence>
<comment type="caution">
    <text evidence="3">The sequence shown here is derived from an EMBL/GenBank/DDBJ whole genome shotgun (WGS) entry which is preliminary data.</text>
</comment>
<dbReference type="GO" id="GO:0003824">
    <property type="term" value="F:catalytic activity"/>
    <property type="evidence" value="ECO:0007669"/>
    <property type="project" value="UniProtKB-ARBA"/>
</dbReference>
<sequence>MLCSAESFSKSSPADTSWVRAHLEEFLCKHRDSRRPIAVITSGGTTVPLEKNCVRFIDNFSKGTRGALSAEEFLKARAWGADYDIIFLSRTGSLLPFLSECQEEMADAFHLSGGESLEESPCHHYAQFLEVIARALDDCGDAVLFYLAAAVSDYYIPWERMSEHKISGDEPLRLDLEKVPKMLGKLTRSWAPRATVVSFKLETDNEVLLSKAGKAIASYGVHAVVANELHSRKDQVFIVRRLQGDHFEHRTVFRDDKSGLPIEHDLVREIVALHAQRRAAQ</sequence>
<dbReference type="InterPro" id="IPR035929">
    <property type="entry name" value="CoaB-like_sf"/>
</dbReference>
<evidence type="ECO:0000259" key="2">
    <source>
        <dbReference type="Pfam" id="PF04127"/>
    </source>
</evidence>
<proteinExistence type="inferred from homology"/>